<evidence type="ECO:0000256" key="1">
    <source>
        <dbReference type="SAM" id="MobiDB-lite"/>
    </source>
</evidence>
<dbReference type="EMBL" id="BMTF01000041">
    <property type="protein sequence ID" value="GGV96745.1"/>
    <property type="molecule type" value="Genomic_DNA"/>
</dbReference>
<name>A0ABQ2W9A9_9ACTN</name>
<feature type="region of interest" description="Disordered" evidence="1">
    <location>
        <begin position="1"/>
        <end position="47"/>
    </location>
</feature>
<keyword evidence="3" id="KW-1185">Reference proteome</keyword>
<reference evidence="3" key="1">
    <citation type="journal article" date="2019" name="Int. J. Syst. Evol. Microbiol.">
        <title>The Global Catalogue of Microorganisms (GCM) 10K type strain sequencing project: providing services to taxonomists for standard genome sequencing and annotation.</title>
        <authorList>
            <consortium name="The Broad Institute Genomics Platform"/>
            <consortium name="The Broad Institute Genome Sequencing Center for Infectious Disease"/>
            <person name="Wu L."/>
            <person name="Ma J."/>
        </authorList>
    </citation>
    <scope>NUCLEOTIDE SEQUENCE [LARGE SCALE GENOMIC DNA]</scope>
    <source>
        <strain evidence="3">JCM 4376</strain>
    </source>
</reference>
<evidence type="ECO:0008006" key="4">
    <source>
        <dbReference type="Google" id="ProtNLM"/>
    </source>
</evidence>
<accession>A0ABQ2W9A9</accession>
<proteinExistence type="predicted"/>
<dbReference type="Proteomes" id="UP000660675">
    <property type="component" value="Unassembled WGS sequence"/>
</dbReference>
<evidence type="ECO:0000313" key="3">
    <source>
        <dbReference type="Proteomes" id="UP000660675"/>
    </source>
</evidence>
<gene>
    <name evidence="2" type="ORF">GCM10015535_66750</name>
</gene>
<feature type="compositionally biased region" description="Basic and acidic residues" evidence="1">
    <location>
        <begin position="69"/>
        <end position="82"/>
    </location>
</feature>
<organism evidence="2 3">
    <name type="scientific">Streptomyces gelaticus</name>
    <dbReference type="NCBI Taxonomy" id="285446"/>
    <lineage>
        <taxon>Bacteria</taxon>
        <taxon>Bacillati</taxon>
        <taxon>Actinomycetota</taxon>
        <taxon>Actinomycetes</taxon>
        <taxon>Kitasatosporales</taxon>
        <taxon>Streptomycetaceae</taxon>
        <taxon>Streptomyces</taxon>
    </lineage>
</organism>
<feature type="compositionally biased region" description="Basic and acidic residues" evidence="1">
    <location>
        <begin position="7"/>
        <end position="19"/>
    </location>
</feature>
<comment type="caution">
    <text evidence="2">The sequence shown here is derived from an EMBL/GenBank/DDBJ whole genome shotgun (WGS) entry which is preliminary data.</text>
</comment>
<protein>
    <recommendedName>
        <fullName evidence="4">Rho termination factor</fullName>
    </recommendedName>
</protein>
<evidence type="ECO:0000313" key="2">
    <source>
        <dbReference type="EMBL" id="GGV96745.1"/>
    </source>
</evidence>
<sequence>METLRASVERARSPKDTAEKAGTPKKTGGGKKPAAKKHTRAPDADSLRSLTKAKLYEKATKAGVKGRSMTHDQLADALAKDS</sequence>
<dbReference type="RefSeq" id="WP_229867432.1">
    <property type="nucleotide sequence ID" value="NZ_BMTF01000041.1"/>
</dbReference>
<feature type="region of interest" description="Disordered" evidence="1">
    <location>
        <begin position="61"/>
        <end position="82"/>
    </location>
</feature>